<organism evidence="7 8">
    <name type="scientific">Folsomia candida</name>
    <name type="common">Springtail</name>
    <dbReference type="NCBI Taxonomy" id="158441"/>
    <lineage>
        <taxon>Eukaryota</taxon>
        <taxon>Metazoa</taxon>
        <taxon>Ecdysozoa</taxon>
        <taxon>Arthropoda</taxon>
        <taxon>Hexapoda</taxon>
        <taxon>Collembola</taxon>
        <taxon>Entomobryomorpha</taxon>
        <taxon>Isotomoidea</taxon>
        <taxon>Isotomidae</taxon>
        <taxon>Proisotominae</taxon>
        <taxon>Folsomia</taxon>
    </lineage>
</organism>
<feature type="domain" description="RNA-polymerase II-associated protein 3-like C-terminal" evidence="6">
    <location>
        <begin position="427"/>
        <end position="516"/>
    </location>
</feature>
<evidence type="ECO:0000256" key="5">
    <source>
        <dbReference type="SAM" id="MobiDB-lite"/>
    </source>
</evidence>
<comment type="similarity">
    <text evidence="3">Belongs to the RPAP3 family.</text>
</comment>
<evidence type="ECO:0000313" key="7">
    <source>
        <dbReference type="EMBL" id="OXA50984.1"/>
    </source>
</evidence>
<dbReference type="InterPro" id="IPR025986">
    <property type="entry name" value="RPAP3-like_C"/>
</dbReference>
<evidence type="ECO:0000256" key="4">
    <source>
        <dbReference type="ARBA" id="ARBA00040133"/>
    </source>
</evidence>
<dbReference type="AlphaFoldDB" id="A0A226E1T1"/>
<evidence type="ECO:0000256" key="3">
    <source>
        <dbReference type="ARBA" id="ARBA00038275"/>
    </source>
</evidence>
<proteinExistence type="inferred from homology"/>
<dbReference type="Proteomes" id="UP000198287">
    <property type="component" value="Unassembled WGS sequence"/>
</dbReference>
<dbReference type="SUPFAM" id="SSF48452">
    <property type="entry name" value="TPR-like"/>
    <property type="match status" value="1"/>
</dbReference>
<dbReference type="EMBL" id="LNIX01000008">
    <property type="protein sequence ID" value="OXA50984.1"/>
    <property type="molecule type" value="Genomic_DNA"/>
</dbReference>
<gene>
    <name evidence="7" type="ORF">Fcan01_14195</name>
</gene>
<dbReference type="SMART" id="SM00028">
    <property type="entry name" value="TPR"/>
    <property type="match status" value="3"/>
</dbReference>
<dbReference type="Gene3D" id="1.25.40.10">
    <property type="entry name" value="Tetratricopeptide repeat domain"/>
    <property type="match status" value="1"/>
</dbReference>
<comment type="caution">
    <text evidence="7">The sequence shown here is derived from an EMBL/GenBank/DDBJ whole genome shotgun (WGS) entry which is preliminary data.</text>
</comment>
<dbReference type="InterPro" id="IPR051966">
    <property type="entry name" value="RPAP3"/>
</dbReference>
<feature type="compositionally biased region" description="Low complexity" evidence="5">
    <location>
        <begin position="367"/>
        <end position="401"/>
    </location>
</feature>
<dbReference type="Pfam" id="PF13877">
    <property type="entry name" value="RPAP3_C"/>
    <property type="match status" value="1"/>
</dbReference>
<dbReference type="OMA" id="RSAENDC"/>
<feature type="region of interest" description="Disordered" evidence="5">
    <location>
        <begin position="360"/>
        <end position="401"/>
    </location>
</feature>
<feature type="compositionally biased region" description="Basic and acidic residues" evidence="5">
    <location>
        <begin position="66"/>
        <end position="77"/>
    </location>
</feature>
<evidence type="ECO:0000259" key="6">
    <source>
        <dbReference type="Pfam" id="PF13877"/>
    </source>
</evidence>
<dbReference type="GO" id="GO:0101031">
    <property type="term" value="C:protein folding chaperone complex"/>
    <property type="evidence" value="ECO:0007669"/>
    <property type="project" value="TreeGrafter"/>
</dbReference>
<feature type="region of interest" description="Disordered" evidence="5">
    <location>
        <begin position="260"/>
        <end position="285"/>
    </location>
</feature>
<keyword evidence="8" id="KW-1185">Reference proteome</keyword>
<reference evidence="7 8" key="1">
    <citation type="submission" date="2015-12" db="EMBL/GenBank/DDBJ databases">
        <title>The genome of Folsomia candida.</title>
        <authorList>
            <person name="Faddeeva A."/>
            <person name="Derks M.F."/>
            <person name="Anvar Y."/>
            <person name="Smit S."/>
            <person name="Van Straalen N."/>
            <person name="Roelofs D."/>
        </authorList>
    </citation>
    <scope>NUCLEOTIDE SEQUENCE [LARGE SCALE GENOMIC DNA]</scope>
    <source>
        <strain evidence="7 8">VU population</strain>
        <tissue evidence="7">Whole body</tissue>
    </source>
</reference>
<evidence type="ECO:0000256" key="2">
    <source>
        <dbReference type="ARBA" id="ARBA00022803"/>
    </source>
</evidence>
<evidence type="ECO:0000313" key="8">
    <source>
        <dbReference type="Proteomes" id="UP000198287"/>
    </source>
</evidence>
<evidence type="ECO:0000256" key="1">
    <source>
        <dbReference type="ARBA" id="ARBA00022737"/>
    </source>
</evidence>
<dbReference type="InterPro" id="IPR011990">
    <property type="entry name" value="TPR-like_helical_dom_sf"/>
</dbReference>
<dbReference type="InterPro" id="IPR019734">
    <property type="entry name" value="TPR_rpt"/>
</dbReference>
<dbReference type="OrthoDB" id="2942533at2759"/>
<keyword evidence="2" id="KW-0802">TPR repeat</keyword>
<protein>
    <recommendedName>
        <fullName evidence="4">RNA polymerase II-associated protein 3</fullName>
    </recommendedName>
</protein>
<feature type="region of interest" description="Disordered" evidence="5">
    <location>
        <begin position="45"/>
        <end position="91"/>
    </location>
</feature>
<keyword evidence="1" id="KW-0677">Repeat</keyword>
<accession>A0A226E1T1</accession>
<sequence length="543" mass="60527">MGSKQQIPPSILVQQKIRENATDVQNFLSDLSNWSKEMRATELALSNKPIPDVPVQEESTAIPLRNDPKTKNKKVEQPPHPPKPKTGGSDYTAWEKFDAEKACEEVEKKDDVTTKKTGDRVESESDLIRRRAIELKLKKMANEKKDLGNQCLKDKEYEKAVDYYTEGIRCDKKSAVLYANRAQANIFLKQYRRAVEDCSESILIDGTYVKAYFRRAKARFHLGKLLDAKNDLNKMLDLDRGNVEAKQLMNEINKKTMQCLLSTPGSQPPNTTPTTTPDDSLDNGRLSYFPGVTTRLLGNNNYNSLSGVGSTGGGAGRLFRPSQSLVAGYDDDYEEEDLRGGHGDAESKKKMRLDLLDCNGNDDQDEVIVSSSSSPSNSVISSSSMTSVSSPPASSNYAATPATPIATTTNHLHSLFSQLQMTSPPPKPSTSAQFELDWRKLKGNSDIAAQYLNQLSVSDYPTMFGESLEYRRLSEILELLLWEFLPRGWPVQPHLQGLASVRRFSTVALFMSEKDKANARKLISEVSSQEERTMLNKSYALLG</sequence>
<dbReference type="STRING" id="158441.A0A226E1T1"/>
<dbReference type="PANTHER" id="PTHR46423:SF1">
    <property type="entry name" value="RNA POLYMERASE II-ASSOCIATED PROTEIN 3"/>
    <property type="match status" value="1"/>
</dbReference>
<name>A0A226E1T1_FOLCA</name>
<dbReference type="PANTHER" id="PTHR46423">
    <property type="entry name" value="RNA POLYMERASE II-ASSOCIATED PROTEIN 3"/>
    <property type="match status" value="1"/>
</dbReference>